<evidence type="ECO:0000313" key="3">
    <source>
        <dbReference type="Proteomes" id="UP000265703"/>
    </source>
</evidence>
<name>A0A397T8Q3_9GLOM</name>
<gene>
    <name evidence="2" type="ORF">C1645_819612</name>
</gene>
<dbReference type="AlphaFoldDB" id="A0A397T8Q3"/>
<evidence type="ECO:0000256" key="1">
    <source>
        <dbReference type="SAM" id="Coils"/>
    </source>
</evidence>
<dbReference type="Proteomes" id="UP000265703">
    <property type="component" value="Unassembled WGS sequence"/>
</dbReference>
<reference evidence="2 3" key="1">
    <citation type="submission" date="2018-06" db="EMBL/GenBank/DDBJ databases">
        <title>Comparative genomics reveals the genomic features of Rhizophagus irregularis, R. cerebriforme, R. diaphanum and Gigaspora rosea, and their symbiotic lifestyle signature.</title>
        <authorList>
            <person name="Morin E."/>
            <person name="San Clemente H."/>
            <person name="Chen E.C.H."/>
            <person name="De La Providencia I."/>
            <person name="Hainaut M."/>
            <person name="Kuo A."/>
            <person name="Kohler A."/>
            <person name="Murat C."/>
            <person name="Tang N."/>
            <person name="Roy S."/>
            <person name="Loubradou J."/>
            <person name="Henrissat B."/>
            <person name="Grigoriev I.V."/>
            <person name="Corradi N."/>
            <person name="Roux C."/>
            <person name="Martin F.M."/>
        </authorList>
    </citation>
    <scope>NUCLEOTIDE SEQUENCE [LARGE SCALE GENOMIC DNA]</scope>
    <source>
        <strain evidence="2 3">DAOM 227022</strain>
    </source>
</reference>
<comment type="caution">
    <text evidence="2">The sequence shown here is derived from an EMBL/GenBank/DDBJ whole genome shotgun (WGS) entry which is preliminary data.</text>
</comment>
<accession>A0A397T8Q3</accession>
<dbReference type="EMBL" id="QKYT01000107">
    <property type="protein sequence ID" value="RIA93296.1"/>
    <property type="molecule type" value="Genomic_DNA"/>
</dbReference>
<organism evidence="2 3">
    <name type="scientific">Glomus cerebriforme</name>
    <dbReference type="NCBI Taxonomy" id="658196"/>
    <lineage>
        <taxon>Eukaryota</taxon>
        <taxon>Fungi</taxon>
        <taxon>Fungi incertae sedis</taxon>
        <taxon>Mucoromycota</taxon>
        <taxon>Glomeromycotina</taxon>
        <taxon>Glomeromycetes</taxon>
        <taxon>Glomerales</taxon>
        <taxon>Glomeraceae</taxon>
        <taxon>Glomus</taxon>
    </lineage>
</organism>
<evidence type="ECO:0000313" key="2">
    <source>
        <dbReference type="EMBL" id="RIA93296.1"/>
    </source>
</evidence>
<keyword evidence="3" id="KW-1185">Reference proteome</keyword>
<sequence length="226" mass="26261">MFLEASNNILLALEVPLERIGIIGECRSSNISCVLEASNQNLLKIEHIDWIFQWKLPILLILKLAKIFIFSLASCIACVENLENNELLKNTFTNKKLQVKNHLKNCPYFQEKIGNPKELDDIIYLMDNEVEREEEEMSQKRQKYQDVDNKNNHEKVLKYLKSMQNNFKVMKFKSIEEVILVKSSSSTSTALSAYNYSRKNSIESNLNFLGMKQVIPLTFLRISFKS</sequence>
<keyword evidence="1" id="KW-0175">Coiled coil</keyword>
<dbReference type="OrthoDB" id="2394824at2759"/>
<proteinExistence type="predicted"/>
<feature type="coiled-coil region" evidence="1">
    <location>
        <begin position="123"/>
        <end position="150"/>
    </location>
</feature>
<protein>
    <submittedName>
        <fullName evidence="2">Uncharacterized protein</fullName>
    </submittedName>
</protein>
<dbReference type="STRING" id="658196.A0A397T8Q3"/>